<keyword evidence="1 4" id="KW-0489">Methyltransferase</keyword>
<proteinExistence type="inferred from homology"/>
<comment type="function">
    <text evidence="4">Methyltransferase required for the conversion of demethylmenaquinol (DMKH2) to menaquinol (MKH2).</text>
</comment>
<reference evidence="5 6" key="1">
    <citation type="journal article" date="2024" name="Int. J. Mol. Sci.">
        <title>Exploration of Alicyclobacillus spp. Genome in Search of Antibiotic Resistance.</title>
        <authorList>
            <person name="Bucka-Kolendo J."/>
            <person name="Kiousi D.E."/>
            <person name="Dekowska A."/>
            <person name="Mikolajczuk-Szczyrba A."/>
            <person name="Karadedos D.M."/>
            <person name="Michael P."/>
            <person name="Galanis A."/>
            <person name="Sokolowska B."/>
        </authorList>
    </citation>
    <scope>NUCLEOTIDE SEQUENCE [LARGE SCALE GENOMIC DNA]</scope>
    <source>
        <strain evidence="5 6">KKP 3000</strain>
    </source>
</reference>
<evidence type="ECO:0000256" key="2">
    <source>
        <dbReference type="ARBA" id="ARBA00022679"/>
    </source>
</evidence>
<evidence type="ECO:0000313" key="5">
    <source>
        <dbReference type="EMBL" id="MFB5189411.1"/>
    </source>
</evidence>
<dbReference type="SUPFAM" id="SSF53335">
    <property type="entry name" value="S-adenosyl-L-methionine-dependent methyltransferases"/>
    <property type="match status" value="1"/>
</dbReference>
<dbReference type="RefSeq" id="WP_275476701.1">
    <property type="nucleotide sequence ID" value="NZ_CP162940.1"/>
</dbReference>
<name>A0ABV5AAW7_9BACL</name>
<comment type="catalytic activity">
    <reaction evidence="4">
        <text>a 2-demethylmenaquinol + S-adenosyl-L-methionine = a menaquinol + S-adenosyl-L-homocysteine + H(+)</text>
        <dbReference type="Rhea" id="RHEA:42640"/>
        <dbReference type="Rhea" id="RHEA-COMP:9539"/>
        <dbReference type="Rhea" id="RHEA-COMP:9563"/>
        <dbReference type="ChEBI" id="CHEBI:15378"/>
        <dbReference type="ChEBI" id="CHEBI:18151"/>
        <dbReference type="ChEBI" id="CHEBI:55437"/>
        <dbReference type="ChEBI" id="CHEBI:57856"/>
        <dbReference type="ChEBI" id="CHEBI:59789"/>
        <dbReference type="EC" id="2.1.1.163"/>
    </reaction>
</comment>
<dbReference type="PROSITE" id="PS01184">
    <property type="entry name" value="UBIE_2"/>
    <property type="match status" value="1"/>
</dbReference>
<dbReference type="PROSITE" id="PS01183">
    <property type="entry name" value="UBIE_1"/>
    <property type="match status" value="1"/>
</dbReference>
<comment type="caution">
    <text evidence="5">The sequence shown here is derived from an EMBL/GenBank/DDBJ whole genome shotgun (WGS) entry which is preliminary data.</text>
</comment>
<evidence type="ECO:0000256" key="1">
    <source>
        <dbReference type="ARBA" id="ARBA00022603"/>
    </source>
</evidence>
<dbReference type="GO" id="GO:0043770">
    <property type="term" value="F:demethylmenaquinone methyltransferase activity"/>
    <property type="evidence" value="ECO:0007669"/>
    <property type="project" value="UniProtKB-EC"/>
</dbReference>
<dbReference type="NCBIfam" id="TIGR01934">
    <property type="entry name" value="MenG_MenH_UbiE"/>
    <property type="match status" value="1"/>
</dbReference>
<dbReference type="Proteomes" id="UP001579974">
    <property type="component" value="Unassembled WGS sequence"/>
</dbReference>
<evidence type="ECO:0000256" key="4">
    <source>
        <dbReference type="HAMAP-Rule" id="MF_01813"/>
    </source>
</evidence>
<keyword evidence="2 4" id="KW-0808">Transferase</keyword>
<keyword evidence="6" id="KW-1185">Reference proteome</keyword>
<dbReference type="InterPro" id="IPR023576">
    <property type="entry name" value="UbiE/COQ5_MeTrFase_CS"/>
</dbReference>
<dbReference type="CDD" id="cd02440">
    <property type="entry name" value="AdoMet_MTases"/>
    <property type="match status" value="1"/>
</dbReference>
<dbReference type="Gene3D" id="3.40.50.150">
    <property type="entry name" value="Vaccinia Virus protein VP39"/>
    <property type="match status" value="1"/>
</dbReference>
<gene>
    <name evidence="4" type="primary">menG</name>
    <name evidence="5" type="ORF">KKP3000_002418</name>
</gene>
<evidence type="ECO:0000256" key="3">
    <source>
        <dbReference type="ARBA" id="ARBA00022691"/>
    </source>
</evidence>
<dbReference type="EC" id="2.1.1.163" evidence="4"/>
<dbReference type="InterPro" id="IPR029063">
    <property type="entry name" value="SAM-dependent_MTases_sf"/>
</dbReference>
<protein>
    <recommendedName>
        <fullName evidence="4">Demethylmenaquinone methyltransferase</fullName>
        <ecNumber evidence="4">2.1.1.163</ecNumber>
    </recommendedName>
</protein>
<dbReference type="GO" id="GO:0032259">
    <property type="term" value="P:methylation"/>
    <property type="evidence" value="ECO:0007669"/>
    <property type="project" value="UniProtKB-KW"/>
</dbReference>
<dbReference type="NCBIfam" id="NF001244">
    <property type="entry name" value="PRK00216.1-5"/>
    <property type="match status" value="1"/>
</dbReference>
<dbReference type="NCBIfam" id="NF001243">
    <property type="entry name" value="PRK00216.1-4"/>
    <property type="match status" value="1"/>
</dbReference>
<sequence>MQGDKAEHVHEVFSKIARRYDVMNSVLSFQQHRLWRNFAMRQIPFRRDANILDVAAGTGAWTFAMAKRIGPEGHVTGLDFTEAMLEVAEERLHTCKERDRIDFVHGNAMDLPFADNRFDIATIGFALRNVPSVETCLREMLRVVKPGGMVVSLELSKPDSALFRSIYYFYFYKILPRIGSLVVKDDAPYAWLPESLIDFPNRHQLEQMFREVGMTSVKSYPLTFGIAALHIGYKALSE</sequence>
<dbReference type="EMBL" id="JBDXSU010000002">
    <property type="protein sequence ID" value="MFB5189411.1"/>
    <property type="molecule type" value="Genomic_DNA"/>
</dbReference>
<comment type="pathway">
    <text evidence="4">Quinol/quinone metabolism; menaquinone biosynthesis; menaquinol from 1,4-dihydroxy-2-naphthoate: step 2/2.</text>
</comment>
<organism evidence="5 6">
    <name type="scientific">Alicyclobacillus fastidiosus</name>
    <dbReference type="NCBI Taxonomy" id="392011"/>
    <lineage>
        <taxon>Bacteria</taxon>
        <taxon>Bacillati</taxon>
        <taxon>Bacillota</taxon>
        <taxon>Bacilli</taxon>
        <taxon>Bacillales</taxon>
        <taxon>Alicyclobacillaceae</taxon>
        <taxon>Alicyclobacillus</taxon>
    </lineage>
</organism>
<feature type="binding site" evidence="4">
    <location>
        <begin position="107"/>
        <end position="108"/>
    </location>
    <ligand>
        <name>S-adenosyl-L-methionine</name>
        <dbReference type="ChEBI" id="CHEBI:59789"/>
    </ligand>
</feature>
<evidence type="ECO:0000313" key="6">
    <source>
        <dbReference type="Proteomes" id="UP001579974"/>
    </source>
</evidence>
<dbReference type="InterPro" id="IPR004033">
    <property type="entry name" value="UbiE/COQ5_MeTrFase"/>
</dbReference>
<comment type="similarity">
    <text evidence="4">Belongs to the class I-like SAM-binding methyltransferase superfamily. MenG/UbiE family.</text>
</comment>
<comment type="caution">
    <text evidence="4">Lacks conserved residue(s) required for the propagation of feature annotation.</text>
</comment>
<dbReference type="PROSITE" id="PS51608">
    <property type="entry name" value="SAM_MT_UBIE"/>
    <property type="match status" value="1"/>
</dbReference>
<accession>A0ABV5AAW7</accession>
<dbReference type="PANTHER" id="PTHR43591:SF24">
    <property type="entry name" value="2-METHOXY-6-POLYPRENYL-1,4-BENZOQUINOL METHYLASE, MITOCHONDRIAL"/>
    <property type="match status" value="1"/>
</dbReference>
<dbReference type="PANTHER" id="PTHR43591">
    <property type="entry name" value="METHYLTRANSFERASE"/>
    <property type="match status" value="1"/>
</dbReference>
<keyword evidence="4" id="KW-0474">Menaquinone biosynthesis</keyword>
<dbReference type="HAMAP" id="MF_01813">
    <property type="entry name" value="MenG_UbiE_methyltr"/>
    <property type="match status" value="1"/>
</dbReference>
<feature type="binding site" evidence="4">
    <location>
        <position position="79"/>
    </location>
    <ligand>
        <name>S-adenosyl-L-methionine</name>
        <dbReference type="ChEBI" id="CHEBI:59789"/>
    </ligand>
</feature>
<keyword evidence="3 4" id="KW-0949">S-adenosyl-L-methionine</keyword>
<feature type="binding site" evidence="4">
    <location>
        <position position="58"/>
    </location>
    <ligand>
        <name>S-adenosyl-L-methionine</name>
        <dbReference type="ChEBI" id="CHEBI:59789"/>
    </ligand>
</feature>
<dbReference type="Pfam" id="PF01209">
    <property type="entry name" value="Ubie_methyltran"/>
    <property type="match status" value="1"/>
</dbReference>